<dbReference type="PANTHER" id="PTHR44591">
    <property type="entry name" value="STRESS RESPONSE REGULATOR PROTEIN 1"/>
    <property type="match status" value="1"/>
</dbReference>
<name>A0A518H0B5_9BACT</name>
<dbReference type="EMBL" id="CP036426">
    <property type="protein sequence ID" value="QDV34280.1"/>
    <property type="molecule type" value="Genomic_DNA"/>
</dbReference>
<evidence type="ECO:0000313" key="4">
    <source>
        <dbReference type="EMBL" id="QDV34280.1"/>
    </source>
</evidence>
<proteinExistence type="predicted"/>
<feature type="modified residue" description="4-aspartylphosphate" evidence="2">
    <location>
        <position position="59"/>
    </location>
</feature>
<protein>
    <submittedName>
        <fullName evidence="4">Putative transcriptional regulatory protein NarL</fullName>
    </submittedName>
</protein>
<dbReference type="Pfam" id="PF00072">
    <property type="entry name" value="Response_reg"/>
    <property type="match status" value="1"/>
</dbReference>
<dbReference type="InterPro" id="IPR050595">
    <property type="entry name" value="Bact_response_regulator"/>
</dbReference>
<evidence type="ECO:0000256" key="1">
    <source>
        <dbReference type="ARBA" id="ARBA00022553"/>
    </source>
</evidence>
<accession>A0A518H0B5</accession>
<evidence type="ECO:0000313" key="5">
    <source>
        <dbReference type="Proteomes" id="UP000317835"/>
    </source>
</evidence>
<dbReference type="SMART" id="SM00448">
    <property type="entry name" value="REC"/>
    <property type="match status" value="1"/>
</dbReference>
<sequence length="162" mass="16579">MTPPDPISISIVLADDDADLRLVAAGRLRASGMTVWEACDGAEALRLVREHRPTVLVLDLWMPGVDGLQVLDALRFDPVASRLAVVVLTGDGEADGRLLALAGGAASILLKGGSIDALVGEVLDGAARALGPPFGVDLGDDGGLASCSTSHRDPIPSGPDRP</sequence>
<dbReference type="AlphaFoldDB" id="A0A518H0B5"/>
<dbReference type="Gene3D" id="3.40.50.2300">
    <property type="match status" value="1"/>
</dbReference>
<reference evidence="4 5" key="1">
    <citation type="submission" date="2019-02" db="EMBL/GenBank/DDBJ databases">
        <title>Deep-cultivation of Planctomycetes and their phenomic and genomic characterization uncovers novel biology.</title>
        <authorList>
            <person name="Wiegand S."/>
            <person name="Jogler M."/>
            <person name="Boedeker C."/>
            <person name="Pinto D."/>
            <person name="Vollmers J."/>
            <person name="Rivas-Marin E."/>
            <person name="Kohn T."/>
            <person name="Peeters S.H."/>
            <person name="Heuer A."/>
            <person name="Rast P."/>
            <person name="Oberbeckmann S."/>
            <person name="Bunk B."/>
            <person name="Jeske O."/>
            <person name="Meyerdierks A."/>
            <person name="Storesund J.E."/>
            <person name="Kallscheuer N."/>
            <person name="Luecker S."/>
            <person name="Lage O.M."/>
            <person name="Pohl T."/>
            <person name="Merkel B.J."/>
            <person name="Hornburger P."/>
            <person name="Mueller R.-W."/>
            <person name="Bruemmer F."/>
            <person name="Labrenz M."/>
            <person name="Spormann A.M."/>
            <person name="Op den Camp H."/>
            <person name="Overmann J."/>
            <person name="Amann R."/>
            <person name="Jetten M.S.M."/>
            <person name="Mascher T."/>
            <person name="Medema M.H."/>
            <person name="Devos D.P."/>
            <person name="Kaster A.-K."/>
            <person name="Ovreas L."/>
            <person name="Rohde M."/>
            <person name="Galperin M.Y."/>
            <person name="Jogler C."/>
        </authorList>
    </citation>
    <scope>NUCLEOTIDE SEQUENCE [LARGE SCALE GENOMIC DNA]</scope>
    <source>
        <strain evidence="4 5">ElP</strain>
    </source>
</reference>
<evidence type="ECO:0000259" key="3">
    <source>
        <dbReference type="PROSITE" id="PS50110"/>
    </source>
</evidence>
<dbReference type="RefSeq" id="WP_197446874.1">
    <property type="nucleotide sequence ID" value="NZ_CP036426.1"/>
</dbReference>
<dbReference type="Proteomes" id="UP000317835">
    <property type="component" value="Chromosome"/>
</dbReference>
<feature type="domain" description="Response regulatory" evidence="3">
    <location>
        <begin position="10"/>
        <end position="126"/>
    </location>
</feature>
<evidence type="ECO:0000256" key="2">
    <source>
        <dbReference type="PROSITE-ProRule" id="PRU00169"/>
    </source>
</evidence>
<keyword evidence="1 2" id="KW-0597">Phosphoprotein</keyword>
<dbReference type="InterPro" id="IPR011006">
    <property type="entry name" value="CheY-like_superfamily"/>
</dbReference>
<dbReference type="PROSITE" id="PS50110">
    <property type="entry name" value="RESPONSE_REGULATORY"/>
    <property type="match status" value="1"/>
</dbReference>
<keyword evidence="5" id="KW-1185">Reference proteome</keyword>
<dbReference type="PANTHER" id="PTHR44591:SF3">
    <property type="entry name" value="RESPONSE REGULATORY DOMAIN-CONTAINING PROTEIN"/>
    <property type="match status" value="1"/>
</dbReference>
<dbReference type="SUPFAM" id="SSF52172">
    <property type="entry name" value="CheY-like"/>
    <property type="match status" value="1"/>
</dbReference>
<dbReference type="KEGG" id="tpla:ElP_21650"/>
<dbReference type="InterPro" id="IPR001789">
    <property type="entry name" value="Sig_transdc_resp-reg_receiver"/>
</dbReference>
<dbReference type="CDD" id="cd00156">
    <property type="entry name" value="REC"/>
    <property type="match status" value="1"/>
</dbReference>
<gene>
    <name evidence="4" type="primary">narL</name>
    <name evidence="4" type="ORF">ElP_21650</name>
</gene>
<dbReference type="GO" id="GO:0000160">
    <property type="term" value="P:phosphorelay signal transduction system"/>
    <property type="evidence" value="ECO:0007669"/>
    <property type="project" value="InterPro"/>
</dbReference>
<organism evidence="4 5">
    <name type="scientific">Tautonia plasticadhaerens</name>
    <dbReference type="NCBI Taxonomy" id="2527974"/>
    <lineage>
        <taxon>Bacteria</taxon>
        <taxon>Pseudomonadati</taxon>
        <taxon>Planctomycetota</taxon>
        <taxon>Planctomycetia</taxon>
        <taxon>Isosphaerales</taxon>
        <taxon>Isosphaeraceae</taxon>
        <taxon>Tautonia</taxon>
    </lineage>
</organism>